<accession>A0A3D3FYA7</accession>
<gene>
    <name evidence="2" type="ORF">DIC32_03245</name>
</gene>
<feature type="transmembrane region" description="Helical" evidence="1">
    <location>
        <begin position="47"/>
        <end position="69"/>
    </location>
</feature>
<keyword evidence="1" id="KW-0812">Transmembrane</keyword>
<keyword evidence="1" id="KW-1133">Transmembrane helix</keyword>
<evidence type="ECO:0000256" key="1">
    <source>
        <dbReference type="SAM" id="Phobius"/>
    </source>
</evidence>
<dbReference type="EMBL" id="DPXL01000046">
    <property type="protein sequence ID" value="HCM30769.1"/>
    <property type="molecule type" value="Genomic_DNA"/>
</dbReference>
<dbReference type="Proteomes" id="UP000262257">
    <property type="component" value="Unassembled WGS sequence"/>
</dbReference>
<evidence type="ECO:0008006" key="4">
    <source>
        <dbReference type="Google" id="ProtNLM"/>
    </source>
</evidence>
<protein>
    <recommendedName>
        <fullName evidence="4">Transporter</fullName>
    </recommendedName>
</protein>
<keyword evidence="1" id="KW-0472">Membrane</keyword>
<proteinExistence type="predicted"/>
<comment type="caution">
    <text evidence="2">The sequence shown here is derived from an EMBL/GenBank/DDBJ whole genome shotgun (WGS) entry which is preliminary data.</text>
</comment>
<evidence type="ECO:0000313" key="2">
    <source>
        <dbReference type="EMBL" id="HCM30769.1"/>
    </source>
</evidence>
<dbReference type="AlphaFoldDB" id="A0A3D3FYA7"/>
<evidence type="ECO:0000313" key="3">
    <source>
        <dbReference type="Proteomes" id="UP000262257"/>
    </source>
</evidence>
<name>A0A3D3FYA7_ACIRA</name>
<reference evidence="2 3" key="1">
    <citation type="journal article" date="2018" name="Nat. Biotechnol.">
        <title>A standardized bacterial taxonomy based on genome phylogeny substantially revises the tree of life.</title>
        <authorList>
            <person name="Parks D.H."/>
            <person name="Chuvochina M."/>
            <person name="Waite D.W."/>
            <person name="Rinke C."/>
            <person name="Skarshewski A."/>
            <person name="Chaumeil P.A."/>
            <person name="Hugenholtz P."/>
        </authorList>
    </citation>
    <scope>NUCLEOTIDE SEQUENCE [LARGE SCALE GENOMIC DNA]</scope>
    <source>
        <strain evidence="2">UBA10045</strain>
    </source>
</reference>
<organism evidence="2 3">
    <name type="scientific">Acinetobacter radioresistens</name>
    <dbReference type="NCBI Taxonomy" id="40216"/>
    <lineage>
        <taxon>Bacteria</taxon>
        <taxon>Pseudomonadati</taxon>
        <taxon>Pseudomonadota</taxon>
        <taxon>Gammaproteobacteria</taxon>
        <taxon>Moraxellales</taxon>
        <taxon>Moraxellaceae</taxon>
        <taxon>Acinetobacter</taxon>
    </lineage>
</organism>
<feature type="transmembrane region" description="Helical" evidence="1">
    <location>
        <begin position="12"/>
        <end position="35"/>
    </location>
</feature>
<dbReference type="RefSeq" id="WP_026444089.1">
    <property type="nucleotide sequence ID" value="NZ_BKVS01000078.1"/>
</dbReference>
<sequence>MKAVLFSDNLNSLHLTMLKSVLLVLSLLPVSHFILDFWQTVEGSSQIMVGFFATSLIGALVFLSFWAALKTSAVELTMEIPNRWEQCMLKLYRHLPMSVLAVILSYLSVQL</sequence>